<comment type="caution">
    <text evidence="1">The sequence shown here is derived from an EMBL/GenBank/DDBJ whole genome shotgun (WGS) entry which is preliminary data.</text>
</comment>
<sequence length="107" mass="11459">MANKKLSEMKPSDEVTVELGAISSTQNGKVVTNEKARKAFMTKAAYDELAKELDGEGYSPLLSRTVSLLGTVKYSKEKDDLGNAIQVPGLGDAIVADNIKEEEEPAA</sequence>
<accession>A0ABX0QDN5</accession>
<organism evidence="1 2">
    <name type="scientific">Fibrivirga algicola</name>
    <dbReference type="NCBI Taxonomy" id="2950420"/>
    <lineage>
        <taxon>Bacteria</taxon>
        <taxon>Pseudomonadati</taxon>
        <taxon>Bacteroidota</taxon>
        <taxon>Cytophagia</taxon>
        <taxon>Cytophagales</taxon>
        <taxon>Spirosomataceae</taxon>
        <taxon>Fibrivirga</taxon>
    </lineage>
</organism>
<evidence type="ECO:0000313" key="1">
    <source>
        <dbReference type="EMBL" id="NID09366.1"/>
    </source>
</evidence>
<gene>
    <name evidence="1" type="ORF">F7231_04225</name>
</gene>
<dbReference type="Proteomes" id="UP000606008">
    <property type="component" value="Unassembled WGS sequence"/>
</dbReference>
<proteinExistence type="predicted"/>
<keyword evidence="2" id="KW-1185">Reference proteome</keyword>
<name>A0ABX0QDN5_9BACT</name>
<protein>
    <submittedName>
        <fullName evidence="1">Uncharacterized protein</fullName>
    </submittedName>
</protein>
<dbReference type="RefSeq" id="WP_166690998.1">
    <property type="nucleotide sequence ID" value="NZ_WAEL01000001.1"/>
</dbReference>
<reference evidence="1" key="1">
    <citation type="submission" date="2024-05" db="EMBL/GenBank/DDBJ databases">
        <authorList>
            <person name="Jung D.-H."/>
        </authorList>
    </citation>
    <scope>NUCLEOTIDE SEQUENCE</scope>
    <source>
        <strain evidence="1">JA-25</strain>
    </source>
</reference>
<evidence type="ECO:0000313" key="2">
    <source>
        <dbReference type="Proteomes" id="UP000606008"/>
    </source>
</evidence>
<dbReference type="EMBL" id="WAEL01000001">
    <property type="protein sequence ID" value="NID09366.1"/>
    <property type="molecule type" value="Genomic_DNA"/>
</dbReference>